<sequence>MMWSPRTFGEILFEILRDVTDDPQSAIAWLKRLFIIDYSSTVIPKSDSDTMDIPHLMHSSSIHSTNERIH</sequence>
<protein>
    <submittedName>
        <fullName evidence="1">Sugar ABC transporter permease protein</fullName>
    </submittedName>
</protein>
<dbReference type="AlphaFoldDB" id="Q2LGY7"/>
<organism evidence="1">
    <name type="scientific">uncultured haloarchaeon</name>
    <dbReference type="NCBI Taxonomy" id="160804"/>
    <lineage>
        <taxon>Archaea</taxon>
        <taxon>Methanobacteriati</taxon>
        <taxon>Methanobacteriota</taxon>
        <taxon>Stenosarchaea group</taxon>
        <taxon>Halobacteria</taxon>
        <taxon>Halobacteriales</taxon>
        <taxon>Halobacteriaceae</taxon>
        <taxon>environmental samples</taxon>
    </lineage>
</organism>
<evidence type="ECO:0000313" key="1">
    <source>
        <dbReference type="EMBL" id="ABC72340.1"/>
    </source>
</evidence>
<accession>Q2LGY7</accession>
<name>Q2LGY7_9EURY</name>
<reference evidence="1" key="1">
    <citation type="journal article" date="2007" name="ISME J.">
        <title>Genomic plasticity in prokaryotes: the case of the square haloarchaeon.</title>
        <authorList>
            <person name="Cuadros-Orellana S."/>
            <person name="Martin-Cuadrado A.B."/>
            <person name="Legault B."/>
            <person name="D'Auria G."/>
            <person name="Zhaxybayeva O."/>
            <person name="Papke R.T."/>
            <person name="Rodriguez-Valera F."/>
        </authorList>
    </citation>
    <scope>NUCLEOTIDE SEQUENCE</scope>
</reference>
<proteinExistence type="predicted"/>
<dbReference type="EMBL" id="DQ314492">
    <property type="protein sequence ID" value="ABC72340.1"/>
    <property type="molecule type" value="Genomic_DNA"/>
</dbReference>